<name>A0ACB6QCQ9_9PLEO</name>
<comment type="caution">
    <text evidence="1">The sequence shown here is derived from an EMBL/GenBank/DDBJ whole genome shotgun (WGS) entry which is preliminary data.</text>
</comment>
<accession>A0ACB6QCQ9</accession>
<evidence type="ECO:0000313" key="2">
    <source>
        <dbReference type="Proteomes" id="UP000799755"/>
    </source>
</evidence>
<dbReference type="EMBL" id="MU003534">
    <property type="protein sequence ID" value="KAF2464758.1"/>
    <property type="molecule type" value="Genomic_DNA"/>
</dbReference>
<proteinExistence type="predicted"/>
<sequence length="78" mass="8673">MRSFLTPARQLILPPLHLPTSLSSDISFSSYLPFISVEHCISTSQIACPIQSSNRVQHGPPMTPWPERSQPSFPIIPC</sequence>
<dbReference type="Proteomes" id="UP000799755">
    <property type="component" value="Unassembled WGS sequence"/>
</dbReference>
<keyword evidence="2" id="KW-1185">Reference proteome</keyword>
<evidence type="ECO:0000313" key="1">
    <source>
        <dbReference type="EMBL" id="KAF2464758.1"/>
    </source>
</evidence>
<organism evidence="1 2">
    <name type="scientific">Lindgomyces ingoldianus</name>
    <dbReference type="NCBI Taxonomy" id="673940"/>
    <lineage>
        <taxon>Eukaryota</taxon>
        <taxon>Fungi</taxon>
        <taxon>Dikarya</taxon>
        <taxon>Ascomycota</taxon>
        <taxon>Pezizomycotina</taxon>
        <taxon>Dothideomycetes</taxon>
        <taxon>Pleosporomycetidae</taxon>
        <taxon>Pleosporales</taxon>
        <taxon>Lindgomycetaceae</taxon>
        <taxon>Lindgomyces</taxon>
    </lineage>
</organism>
<reference evidence="1" key="1">
    <citation type="journal article" date="2020" name="Stud. Mycol.">
        <title>101 Dothideomycetes genomes: a test case for predicting lifestyles and emergence of pathogens.</title>
        <authorList>
            <person name="Haridas S."/>
            <person name="Albert R."/>
            <person name="Binder M."/>
            <person name="Bloem J."/>
            <person name="Labutti K."/>
            <person name="Salamov A."/>
            <person name="Andreopoulos B."/>
            <person name="Baker S."/>
            <person name="Barry K."/>
            <person name="Bills G."/>
            <person name="Bluhm B."/>
            <person name="Cannon C."/>
            <person name="Castanera R."/>
            <person name="Culley D."/>
            <person name="Daum C."/>
            <person name="Ezra D."/>
            <person name="Gonzalez J."/>
            <person name="Henrissat B."/>
            <person name="Kuo A."/>
            <person name="Liang C."/>
            <person name="Lipzen A."/>
            <person name="Lutzoni F."/>
            <person name="Magnuson J."/>
            <person name="Mondo S."/>
            <person name="Nolan M."/>
            <person name="Ohm R."/>
            <person name="Pangilinan J."/>
            <person name="Park H.-J."/>
            <person name="Ramirez L."/>
            <person name="Alfaro M."/>
            <person name="Sun H."/>
            <person name="Tritt A."/>
            <person name="Yoshinaga Y."/>
            <person name="Zwiers L.-H."/>
            <person name="Turgeon B."/>
            <person name="Goodwin S."/>
            <person name="Spatafora J."/>
            <person name="Crous P."/>
            <person name="Grigoriev I."/>
        </authorList>
    </citation>
    <scope>NUCLEOTIDE SEQUENCE</scope>
    <source>
        <strain evidence="1">ATCC 200398</strain>
    </source>
</reference>
<gene>
    <name evidence="1" type="ORF">BDR25DRAFT_95127</name>
</gene>
<protein>
    <submittedName>
        <fullName evidence="1">Uncharacterized protein</fullName>
    </submittedName>
</protein>